<comment type="caution">
    <text evidence="3">The sequence shown here is derived from an EMBL/GenBank/DDBJ whole genome shotgun (WGS) entry which is preliminary data.</text>
</comment>
<evidence type="ECO:0000313" key="6">
    <source>
        <dbReference type="Proteomes" id="UP001242995"/>
    </source>
</evidence>
<dbReference type="Gene3D" id="3.40.50.2000">
    <property type="entry name" value="Glycogen Phosphorylase B"/>
    <property type="match status" value="2"/>
</dbReference>
<dbReference type="Proteomes" id="UP001242995">
    <property type="component" value="Unassembled WGS sequence"/>
</dbReference>
<dbReference type="Pfam" id="PF00534">
    <property type="entry name" value="Glycos_transf_1"/>
    <property type="match status" value="1"/>
</dbReference>
<accession>A0AAW8D8P7</accession>
<evidence type="ECO:0000259" key="2">
    <source>
        <dbReference type="Pfam" id="PF00534"/>
    </source>
</evidence>
<organism evidence="3 6">
    <name type="scientific">Arthrobacter bambusae</name>
    <dbReference type="NCBI Taxonomy" id="1338426"/>
    <lineage>
        <taxon>Bacteria</taxon>
        <taxon>Bacillati</taxon>
        <taxon>Actinomycetota</taxon>
        <taxon>Actinomycetes</taxon>
        <taxon>Micrococcales</taxon>
        <taxon>Micrococcaceae</taxon>
        <taxon>Arthrobacter</taxon>
    </lineage>
</organism>
<dbReference type="PANTHER" id="PTHR12526">
    <property type="entry name" value="GLYCOSYLTRANSFERASE"/>
    <property type="match status" value="1"/>
</dbReference>
<dbReference type="CDD" id="cd03794">
    <property type="entry name" value="GT4_WbuB-like"/>
    <property type="match status" value="1"/>
</dbReference>
<evidence type="ECO:0000256" key="1">
    <source>
        <dbReference type="ARBA" id="ARBA00022679"/>
    </source>
</evidence>
<keyword evidence="5" id="KW-1185">Reference proteome</keyword>
<evidence type="ECO:0000313" key="3">
    <source>
        <dbReference type="EMBL" id="MDP9904642.1"/>
    </source>
</evidence>
<dbReference type="EMBL" id="JAUSTF010000004">
    <property type="protein sequence ID" value="MDQ0180929.1"/>
    <property type="molecule type" value="Genomic_DNA"/>
</dbReference>
<dbReference type="Proteomes" id="UP001230951">
    <property type="component" value="Unassembled WGS sequence"/>
</dbReference>
<dbReference type="EMBL" id="JAUSRG010000003">
    <property type="protein sequence ID" value="MDP9904642.1"/>
    <property type="molecule type" value="Genomic_DNA"/>
</dbReference>
<evidence type="ECO:0000313" key="4">
    <source>
        <dbReference type="EMBL" id="MDQ0180929.1"/>
    </source>
</evidence>
<dbReference type="InterPro" id="IPR001296">
    <property type="entry name" value="Glyco_trans_1"/>
</dbReference>
<keyword evidence="1" id="KW-0808">Transferase</keyword>
<name>A0AAW8D8P7_9MICC</name>
<dbReference type="GO" id="GO:0016757">
    <property type="term" value="F:glycosyltransferase activity"/>
    <property type="evidence" value="ECO:0007669"/>
    <property type="project" value="InterPro"/>
</dbReference>
<gene>
    <name evidence="3" type="ORF">J2S90_001597</name>
    <name evidence="4" type="ORF">J2S93_002356</name>
</gene>
<feature type="domain" description="Glycosyl transferase family 1" evidence="2">
    <location>
        <begin position="129"/>
        <end position="289"/>
    </location>
</feature>
<sequence>MHTTAYGVLKREKYDVAVFTSIAATAAAVPGRLRRSGAVKNLVFVLWDFFPVHQIEIGRLPSNRLVKSLRWLEYFSFATADRVAVMSPANERFFRAYFPSYRGKTLILPPWAQTDEPSAADVSKAPVFTAVFGGQLVKGRGVETILKAAEILESRDVELEIMIAGDGVLRETMEGMAASLKLRSVKFLGSIPRPEYRRLLKTAHVGIAATVTGVSVPAFPSKIVEYCRASIPVVACLDPASDAGDVLLEYGAGVVLSAGDANMLADALERLSSDLTSGRLTDLSQAARKLFDDRLSSTHAARTILSTTATT</sequence>
<reference evidence="3 5" key="1">
    <citation type="submission" date="2023-07" db="EMBL/GenBank/DDBJ databases">
        <title>Sorghum-associated microbial communities from plants grown in Nebraska, USA.</title>
        <authorList>
            <person name="Schachtman D."/>
        </authorList>
    </citation>
    <scope>NUCLEOTIDE SEQUENCE</scope>
    <source>
        <strain evidence="3">DS1006</strain>
        <strain evidence="4 5">DS1016</strain>
    </source>
</reference>
<protein>
    <submittedName>
        <fullName evidence="3">Glycosyltransferase involved in cell wall biosynthesis</fullName>
    </submittedName>
</protein>
<dbReference type="AlphaFoldDB" id="A0AAW8D8P7"/>
<evidence type="ECO:0000313" key="5">
    <source>
        <dbReference type="Proteomes" id="UP001230951"/>
    </source>
</evidence>
<dbReference type="SUPFAM" id="SSF53756">
    <property type="entry name" value="UDP-Glycosyltransferase/glycogen phosphorylase"/>
    <property type="match status" value="1"/>
</dbReference>
<dbReference type="PANTHER" id="PTHR12526:SF630">
    <property type="entry name" value="GLYCOSYLTRANSFERASE"/>
    <property type="match status" value="1"/>
</dbReference>
<proteinExistence type="predicted"/>